<gene>
    <name evidence="1" type="ORF">THIOM_003348</name>
</gene>
<organism evidence="1 2">
    <name type="scientific">Candidatus Thiomargarita nelsonii</name>
    <dbReference type="NCBI Taxonomy" id="1003181"/>
    <lineage>
        <taxon>Bacteria</taxon>
        <taxon>Pseudomonadati</taxon>
        <taxon>Pseudomonadota</taxon>
        <taxon>Gammaproteobacteria</taxon>
        <taxon>Thiotrichales</taxon>
        <taxon>Thiotrichaceae</taxon>
        <taxon>Thiomargarita</taxon>
    </lineage>
</organism>
<comment type="caution">
    <text evidence="1">The sequence shown here is derived from an EMBL/GenBank/DDBJ whole genome shotgun (WGS) entry which is preliminary data.</text>
</comment>
<accession>A0A176RYW9</accession>
<keyword evidence="2" id="KW-1185">Reference proteome</keyword>
<dbReference type="EMBL" id="LUTY01002008">
    <property type="protein sequence ID" value="OAD20914.1"/>
    <property type="molecule type" value="Genomic_DNA"/>
</dbReference>
<reference evidence="1 2" key="1">
    <citation type="submission" date="2016-05" db="EMBL/GenBank/DDBJ databases">
        <title>Single-cell genome of chain-forming Candidatus Thiomargarita nelsonii and comparison to other large sulfur-oxidizing bacteria.</title>
        <authorList>
            <person name="Winkel M."/>
            <person name="Salman V."/>
            <person name="Woyke T."/>
            <person name="Schulz-Vogt H."/>
            <person name="Richter M."/>
            <person name="Flood B."/>
            <person name="Bailey J."/>
            <person name="Amann R."/>
            <person name="Mussmann M."/>
        </authorList>
    </citation>
    <scope>NUCLEOTIDE SEQUENCE [LARGE SCALE GENOMIC DNA]</scope>
    <source>
        <strain evidence="1 2">THI036</strain>
    </source>
</reference>
<proteinExistence type="predicted"/>
<evidence type="ECO:0000313" key="2">
    <source>
        <dbReference type="Proteomes" id="UP000076962"/>
    </source>
</evidence>
<name>A0A176RYW9_9GAMM</name>
<dbReference type="Proteomes" id="UP000076962">
    <property type="component" value="Unassembled WGS sequence"/>
</dbReference>
<sequence length="66" mass="7845">MTVKWLVKIGVQYAGYIRENRGALYALQKKWERLNFKQSWGQIGLKTCVSKKCQHLNRQIVYKNET</sequence>
<dbReference type="AlphaFoldDB" id="A0A176RYW9"/>
<protein>
    <submittedName>
        <fullName evidence="1">Uncharacterized protein</fullName>
    </submittedName>
</protein>
<evidence type="ECO:0000313" key="1">
    <source>
        <dbReference type="EMBL" id="OAD20914.1"/>
    </source>
</evidence>